<dbReference type="Gene3D" id="3.40.50.360">
    <property type="match status" value="1"/>
</dbReference>
<evidence type="ECO:0000256" key="2">
    <source>
        <dbReference type="ARBA" id="ARBA00023002"/>
    </source>
</evidence>
<dbReference type="PANTHER" id="PTHR10204:SF34">
    <property type="entry name" value="NAD(P)H DEHYDROGENASE [QUINONE] 1 ISOFORM 1"/>
    <property type="match status" value="1"/>
</dbReference>
<dbReference type="EMBL" id="JBHUII010000004">
    <property type="protein sequence ID" value="MFD2205671.1"/>
    <property type="molecule type" value="Genomic_DNA"/>
</dbReference>
<dbReference type="Proteomes" id="UP001597294">
    <property type="component" value="Unassembled WGS sequence"/>
</dbReference>
<organism evidence="4 5">
    <name type="scientific">Kiloniella antarctica</name>
    <dbReference type="NCBI Taxonomy" id="1550907"/>
    <lineage>
        <taxon>Bacteria</taxon>
        <taxon>Pseudomonadati</taxon>
        <taxon>Pseudomonadota</taxon>
        <taxon>Alphaproteobacteria</taxon>
        <taxon>Rhodospirillales</taxon>
        <taxon>Kiloniellaceae</taxon>
        <taxon>Kiloniella</taxon>
    </lineage>
</organism>
<evidence type="ECO:0000313" key="5">
    <source>
        <dbReference type="Proteomes" id="UP001597294"/>
    </source>
</evidence>
<gene>
    <name evidence="4" type="ORF">ACFSKO_08620</name>
</gene>
<dbReference type="SUPFAM" id="SSF52218">
    <property type="entry name" value="Flavoproteins"/>
    <property type="match status" value="1"/>
</dbReference>
<dbReference type="InterPro" id="IPR051545">
    <property type="entry name" value="NAD(P)H_dehydrogenase_qn"/>
</dbReference>
<dbReference type="InterPro" id="IPR029039">
    <property type="entry name" value="Flavoprotein-like_sf"/>
</dbReference>
<dbReference type="EC" id="1.-.-.-" evidence="4"/>
<keyword evidence="5" id="KW-1185">Reference proteome</keyword>
<reference evidence="5" key="1">
    <citation type="journal article" date="2019" name="Int. J. Syst. Evol. Microbiol.">
        <title>The Global Catalogue of Microorganisms (GCM) 10K type strain sequencing project: providing services to taxonomists for standard genome sequencing and annotation.</title>
        <authorList>
            <consortium name="The Broad Institute Genomics Platform"/>
            <consortium name="The Broad Institute Genome Sequencing Center for Infectious Disease"/>
            <person name="Wu L."/>
            <person name="Ma J."/>
        </authorList>
    </citation>
    <scope>NUCLEOTIDE SEQUENCE [LARGE SCALE GENOMIC DNA]</scope>
    <source>
        <strain evidence="5">CGMCC 4.7192</strain>
    </source>
</reference>
<dbReference type="InterPro" id="IPR003680">
    <property type="entry name" value="Flavodoxin_fold"/>
</dbReference>
<protein>
    <submittedName>
        <fullName evidence="4">NAD(P)H-dependent oxidoreductase</fullName>
        <ecNumber evidence="4">1.-.-.-</ecNumber>
        <ecNumber evidence="4">1.6.99.-</ecNumber>
    </submittedName>
</protein>
<name>A0ABW5BKI0_9PROT</name>
<evidence type="ECO:0000259" key="3">
    <source>
        <dbReference type="Pfam" id="PF02525"/>
    </source>
</evidence>
<sequence length="197" mass="22700">MNCLIVVAHPLESSLCQHLARETTVHMREKGHIVTVKDLYDEAFDPRLSQQERSSYYQAEFQSSNLGSNLDRDLSQLKEAEILVMVFPTWWFGFPAILKGWFDRVWAPGHAYDHSPDLKGIIPRLDQLKEVNVITTLGSPGWVDWLILRRPVRRILKIAILGTCAKNCNFKMLSLYSSESLTPAKIDKFIKRIKRAF</sequence>
<comment type="caution">
    <text evidence="4">The sequence shown here is derived from an EMBL/GenBank/DDBJ whole genome shotgun (WGS) entry which is preliminary data.</text>
</comment>
<evidence type="ECO:0000256" key="1">
    <source>
        <dbReference type="ARBA" id="ARBA00006252"/>
    </source>
</evidence>
<keyword evidence="2 4" id="KW-0560">Oxidoreductase</keyword>
<evidence type="ECO:0000313" key="4">
    <source>
        <dbReference type="EMBL" id="MFD2205671.1"/>
    </source>
</evidence>
<dbReference type="EC" id="1.6.99.-" evidence="4"/>
<proteinExistence type="inferred from homology"/>
<dbReference type="RefSeq" id="WP_380250507.1">
    <property type="nucleotide sequence ID" value="NZ_JBHUII010000004.1"/>
</dbReference>
<dbReference type="GO" id="GO:0016491">
    <property type="term" value="F:oxidoreductase activity"/>
    <property type="evidence" value="ECO:0007669"/>
    <property type="project" value="UniProtKB-KW"/>
</dbReference>
<accession>A0ABW5BKI0</accession>
<dbReference type="Pfam" id="PF02525">
    <property type="entry name" value="Flavodoxin_2"/>
    <property type="match status" value="1"/>
</dbReference>
<comment type="similarity">
    <text evidence="1">Belongs to the NAD(P)H dehydrogenase (quinone) family.</text>
</comment>
<dbReference type="PANTHER" id="PTHR10204">
    <property type="entry name" value="NAD P H OXIDOREDUCTASE-RELATED"/>
    <property type="match status" value="1"/>
</dbReference>
<feature type="domain" description="Flavodoxin-like fold" evidence="3">
    <location>
        <begin position="1"/>
        <end position="140"/>
    </location>
</feature>